<feature type="compositionally biased region" description="Basic and acidic residues" evidence="1">
    <location>
        <begin position="330"/>
        <end position="346"/>
    </location>
</feature>
<evidence type="ECO:0000313" key="2">
    <source>
        <dbReference type="EMBL" id="GAQ87087.1"/>
    </source>
</evidence>
<dbReference type="Proteomes" id="UP000054558">
    <property type="component" value="Unassembled WGS sequence"/>
</dbReference>
<dbReference type="EMBL" id="DF237279">
    <property type="protein sequence ID" value="GAQ87087.1"/>
    <property type="molecule type" value="Genomic_DNA"/>
</dbReference>
<keyword evidence="3" id="KW-1185">Reference proteome</keyword>
<proteinExistence type="predicted"/>
<reference evidence="2 3" key="1">
    <citation type="journal article" date="2014" name="Nat. Commun.">
        <title>Klebsormidium flaccidum genome reveals primary factors for plant terrestrial adaptation.</title>
        <authorList>
            <person name="Hori K."/>
            <person name="Maruyama F."/>
            <person name="Fujisawa T."/>
            <person name="Togashi T."/>
            <person name="Yamamoto N."/>
            <person name="Seo M."/>
            <person name="Sato S."/>
            <person name="Yamada T."/>
            <person name="Mori H."/>
            <person name="Tajima N."/>
            <person name="Moriyama T."/>
            <person name="Ikeuchi M."/>
            <person name="Watanabe M."/>
            <person name="Wada H."/>
            <person name="Kobayashi K."/>
            <person name="Saito M."/>
            <person name="Masuda T."/>
            <person name="Sasaki-Sekimoto Y."/>
            <person name="Mashiguchi K."/>
            <person name="Awai K."/>
            <person name="Shimojima M."/>
            <person name="Masuda S."/>
            <person name="Iwai M."/>
            <person name="Nobusawa T."/>
            <person name="Narise T."/>
            <person name="Kondo S."/>
            <person name="Saito H."/>
            <person name="Sato R."/>
            <person name="Murakawa M."/>
            <person name="Ihara Y."/>
            <person name="Oshima-Yamada Y."/>
            <person name="Ohtaka K."/>
            <person name="Satoh M."/>
            <person name="Sonobe K."/>
            <person name="Ishii M."/>
            <person name="Ohtani R."/>
            <person name="Kanamori-Sato M."/>
            <person name="Honoki R."/>
            <person name="Miyazaki D."/>
            <person name="Mochizuki H."/>
            <person name="Umetsu J."/>
            <person name="Higashi K."/>
            <person name="Shibata D."/>
            <person name="Kamiya Y."/>
            <person name="Sato N."/>
            <person name="Nakamura Y."/>
            <person name="Tabata S."/>
            <person name="Ida S."/>
            <person name="Kurokawa K."/>
            <person name="Ohta H."/>
        </authorList>
    </citation>
    <scope>NUCLEOTIDE SEQUENCE [LARGE SCALE GENOMIC DNA]</scope>
    <source>
        <strain evidence="2 3">NIES-2285</strain>
    </source>
</reference>
<dbReference type="AlphaFoldDB" id="A0A1Y1IEE9"/>
<name>A0A1Y1IEE9_KLENI</name>
<feature type="region of interest" description="Disordered" evidence="1">
    <location>
        <begin position="474"/>
        <end position="501"/>
    </location>
</feature>
<feature type="compositionally biased region" description="Low complexity" evidence="1">
    <location>
        <begin position="297"/>
        <end position="314"/>
    </location>
</feature>
<gene>
    <name evidence="2" type="ORF">KFL_003300110</name>
</gene>
<evidence type="ECO:0000256" key="1">
    <source>
        <dbReference type="SAM" id="MobiDB-lite"/>
    </source>
</evidence>
<feature type="compositionally biased region" description="Polar residues" evidence="1">
    <location>
        <begin position="487"/>
        <end position="501"/>
    </location>
</feature>
<protein>
    <submittedName>
        <fullName evidence="2">Uncharacterized protein</fullName>
    </submittedName>
</protein>
<evidence type="ECO:0000313" key="3">
    <source>
        <dbReference type="Proteomes" id="UP000054558"/>
    </source>
</evidence>
<feature type="region of interest" description="Disordered" evidence="1">
    <location>
        <begin position="180"/>
        <end position="382"/>
    </location>
</feature>
<feature type="region of interest" description="Disordered" evidence="1">
    <location>
        <begin position="1"/>
        <end position="22"/>
    </location>
</feature>
<sequence>MAEETPPPQLGSFTDSEGGEGRHLVQWLRGSLSAERGARKAAQRSVASLEARLASLERQLQGQRPARSPAKSRLRKSSVGEPDDGRMGANETRPRGNETAGTSGAQEWQERLSPRRSPGRSAGGRRAGEVFEGMSLESAAWRAWQTFSAEMARIAEEREARQSALERKVDGLAKQVDSLLPANPPAAFPGHGSLATSSGRWDPVSIAPDYHDVPGTSRESRGSRSAETSNGSGSKLGRNRNEGSWKLTIPGQRNDFFAAEREESPTERAHVDSLAIWGGFPSVSGAEARPPKEFADSLSASGSLALSRSGGARATHLRTSSEGDAPLWNGDRKTESDSEHGGDVKDAAVGGTPSGTREEEHIEAAEETGIVPSSNPELQHGALYSPLEDDTVWESLMYGGPQDPASVQEPDGLESHDYEEVLAKIQGHLDNRMLGFERYGGGAIPEVDGILDGFGGAPQTEAATRPPQMPYVTLPNTPLHEAAGLRSQLSRSDSGASSDFR</sequence>
<organism evidence="2 3">
    <name type="scientific">Klebsormidium nitens</name>
    <name type="common">Green alga</name>
    <name type="synonym">Ulothrix nitens</name>
    <dbReference type="NCBI Taxonomy" id="105231"/>
    <lineage>
        <taxon>Eukaryota</taxon>
        <taxon>Viridiplantae</taxon>
        <taxon>Streptophyta</taxon>
        <taxon>Klebsormidiophyceae</taxon>
        <taxon>Klebsormidiales</taxon>
        <taxon>Klebsormidiaceae</taxon>
        <taxon>Klebsormidium</taxon>
    </lineage>
</organism>
<feature type="region of interest" description="Disordered" evidence="1">
    <location>
        <begin position="57"/>
        <end position="128"/>
    </location>
</feature>
<feature type="compositionally biased region" description="Basic and acidic residues" evidence="1">
    <location>
        <begin position="258"/>
        <end position="271"/>
    </location>
</feature>
<accession>A0A1Y1IEE9</accession>